<comment type="caution">
    <text evidence="9">The sequence shown here is derived from an EMBL/GenBank/DDBJ whole genome shotgun (WGS) entry which is preliminary data.</text>
</comment>
<keyword evidence="2" id="KW-0813">Transport</keyword>
<keyword evidence="4 7" id="KW-0812">Transmembrane</keyword>
<dbReference type="InterPro" id="IPR020846">
    <property type="entry name" value="MFS_dom"/>
</dbReference>
<reference evidence="10" key="1">
    <citation type="journal article" date="2019" name="Int. J. Syst. Evol. Microbiol.">
        <title>The Global Catalogue of Microorganisms (GCM) 10K type strain sequencing project: providing services to taxonomists for standard genome sequencing and annotation.</title>
        <authorList>
            <consortium name="The Broad Institute Genomics Platform"/>
            <consortium name="The Broad Institute Genome Sequencing Center for Infectious Disease"/>
            <person name="Wu L."/>
            <person name="Ma J."/>
        </authorList>
    </citation>
    <scope>NUCLEOTIDE SEQUENCE [LARGE SCALE GENOMIC DNA]</scope>
    <source>
        <strain evidence="10">CGMCC 1.15342</strain>
    </source>
</reference>
<evidence type="ECO:0000256" key="2">
    <source>
        <dbReference type="ARBA" id="ARBA00022448"/>
    </source>
</evidence>
<feature type="transmembrane region" description="Helical" evidence="7">
    <location>
        <begin position="97"/>
        <end position="120"/>
    </location>
</feature>
<dbReference type="InterPro" id="IPR036259">
    <property type="entry name" value="MFS_trans_sf"/>
</dbReference>
<feature type="transmembrane region" description="Helical" evidence="7">
    <location>
        <begin position="45"/>
        <end position="64"/>
    </location>
</feature>
<feature type="transmembrane region" description="Helical" evidence="7">
    <location>
        <begin position="159"/>
        <end position="177"/>
    </location>
</feature>
<accession>A0ABQ1LUW8</accession>
<feature type="transmembrane region" description="Helical" evidence="7">
    <location>
        <begin position="374"/>
        <end position="392"/>
    </location>
</feature>
<dbReference type="PROSITE" id="PS50850">
    <property type="entry name" value="MFS"/>
    <property type="match status" value="1"/>
</dbReference>
<proteinExistence type="predicted"/>
<keyword evidence="6 7" id="KW-0472">Membrane</keyword>
<protein>
    <submittedName>
        <fullName evidence="9">Nucleoside permease</fullName>
    </submittedName>
</protein>
<evidence type="ECO:0000259" key="8">
    <source>
        <dbReference type="PROSITE" id="PS50850"/>
    </source>
</evidence>
<evidence type="ECO:0000256" key="4">
    <source>
        <dbReference type="ARBA" id="ARBA00022692"/>
    </source>
</evidence>
<organism evidence="9 10">
    <name type="scientific">Parapedobacter defluvii</name>
    <dbReference type="NCBI Taxonomy" id="2045106"/>
    <lineage>
        <taxon>Bacteria</taxon>
        <taxon>Pseudomonadati</taxon>
        <taxon>Bacteroidota</taxon>
        <taxon>Sphingobacteriia</taxon>
        <taxon>Sphingobacteriales</taxon>
        <taxon>Sphingobacteriaceae</taxon>
        <taxon>Parapedobacter</taxon>
    </lineage>
</organism>
<feature type="transmembrane region" description="Helical" evidence="7">
    <location>
        <begin position="206"/>
        <end position="225"/>
    </location>
</feature>
<dbReference type="PANTHER" id="PTHR23522">
    <property type="entry name" value="BLL5896 PROTEIN"/>
    <property type="match status" value="1"/>
</dbReference>
<feature type="transmembrane region" description="Helical" evidence="7">
    <location>
        <begin position="132"/>
        <end position="153"/>
    </location>
</feature>
<evidence type="ECO:0000256" key="3">
    <source>
        <dbReference type="ARBA" id="ARBA00022475"/>
    </source>
</evidence>
<evidence type="ECO:0000256" key="7">
    <source>
        <dbReference type="SAM" id="Phobius"/>
    </source>
</evidence>
<keyword evidence="10" id="KW-1185">Reference proteome</keyword>
<feature type="transmembrane region" description="Helical" evidence="7">
    <location>
        <begin position="245"/>
        <end position="262"/>
    </location>
</feature>
<feature type="transmembrane region" description="Helical" evidence="7">
    <location>
        <begin position="294"/>
        <end position="313"/>
    </location>
</feature>
<name>A0ABQ1LUW8_9SPHI</name>
<dbReference type="EMBL" id="BMIK01000007">
    <property type="protein sequence ID" value="GGC30134.1"/>
    <property type="molecule type" value="Genomic_DNA"/>
</dbReference>
<dbReference type="InterPro" id="IPR004740">
    <property type="entry name" value="Nuc_H_symport"/>
</dbReference>
<dbReference type="RefSeq" id="WP_188750728.1">
    <property type="nucleotide sequence ID" value="NZ_BMIK01000007.1"/>
</dbReference>
<feature type="transmembrane region" description="Helical" evidence="7">
    <location>
        <begin position="7"/>
        <end position="25"/>
    </location>
</feature>
<feature type="transmembrane region" description="Helical" evidence="7">
    <location>
        <begin position="269"/>
        <end position="288"/>
    </location>
</feature>
<keyword evidence="5 7" id="KW-1133">Transmembrane helix</keyword>
<evidence type="ECO:0000256" key="1">
    <source>
        <dbReference type="ARBA" id="ARBA00004651"/>
    </source>
</evidence>
<feature type="domain" description="Major facilitator superfamily (MFS) profile" evidence="8">
    <location>
        <begin position="199"/>
        <end position="415"/>
    </location>
</feature>
<evidence type="ECO:0000313" key="9">
    <source>
        <dbReference type="EMBL" id="GGC30134.1"/>
    </source>
</evidence>
<evidence type="ECO:0000256" key="6">
    <source>
        <dbReference type="ARBA" id="ARBA00023136"/>
    </source>
</evidence>
<feature type="transmembrane region" description="Helical" evidence="7">
    <location>
        <begin position="73"/>
        <end position="91"/>
    </location>
</feature>
<dbReference type="Gene3D" id="1.20.1250.20">
    <property type="entry name" value="MFS general substrate transporter like domains"/>
    <property type="match status" value="2"/>
</dbReference>
<gene>
    <name evidence="9" type="ORF">GCM10011386_22670</name>
</gene>
<dbReference type="PANTHER" id="PTHR23522:SF4">
    <property type="entry name" value="NUCLEOSIDE PERMEASE NUPG-RELATED"/>
    <property type="match status" value="1"/>
</dbReference>
<sequence>MPISLRFRLSLAMFLEFFTWGAWYVTLGTYLFDRFGASAVQVGSAYANFSLAAALSPVFVGLVADRYFAAQRVLGVLHLLGAGVLILLARTDDYGPFWWLLLLYTLLYAPTMALMNSVTFRQLRDGGREFPLIRVFGTVGWIVAGLLLGYLGMESSASLFYLAAGSSAVLGLVSFTLPDTPPDRTEGASLGSVLGKEALVLFRKRSFLVFFLSSLAICIPLSFYYSFANPFLNDLCITNAAGKMTLGQLSEFLFLLVIPLAFKRFGIKAMLAVGIVAWVIRYVLFAYGDADSRMGMLYVGILLHGVCYDFFFVTGQIYVDRAAGERIRSAAQGLITFATYGVGMLIGSYVSGLVTGRFALPKGGGVQFDWQGVWLIPAGIAAAVLVVFLITFREEQREKVNNNKRNNKDNANEAR</sequence>
<dbReference type="Pfam" id="PF03825">
    <property type="entry name" value="Nuc_H_symport"/>
    <property type="match status" value="1"/>
</dbReference>
<dbReference type="SUPFAM" id="SSF103473">
    <property type="entry name" value="MFS general substrate transporter"/>
    <property type="match status" value="1"/>
</dbReference>
<feature type="transmembrane region" description="Helical" evidence="7">
    <location>
        <begin position="334"/>
        <end position="354"/>
    </location>
</feature>
<comment type="subcellular location">
    <subcellularLocation>
        <location evidence="1">Cell membrane</location>
        <topology evidence="1">Multi-pass membrane protein</topology>
    </subcellularLocation>
</comment>
<keyword evidence="3" id="KW-1003">Cell membrane</keyword>
<dbReference type="Proteomes" id="UP000597338">
    <property type="component" value="Unassembled WGS sequence"/>
</dbReference>
<evidence type="ECO:0000313" key="10">
    <source>
        <dbReference type="Proteomes" id="UP000597338"/>
    </source>
</evidence>
<evidence type="ECO:0000256" key="5">
    <source>
        <dbReference type="ARBA" id="ARBA00022989"/>
    </source>
</evidence>
<dbReference type="CDD" id="cd06177">
    <property type="entry name" value="MFS_NHS"/>
    <property type="match status" value="1"/>
</dbReference>